<dbReference type="STRING" id="60547.GCA_000751215_04809"/>
<dbReference type="EMBL" id="JFHC01000031">
    <property type="protein sequence ID" value="KDR41136.1"/>
    <property type="molecule type" value="Genomic_DNA"/>
</dbReference>
<dbReference type="RefSeq" id="WP_051672667.1">
    <property type="nucleotide sequence ID" value="NZ_CADFFX010000009.1"/>
</dbReference>
<dbReference type="Proteomes" id="UP000027466">
    <property type="component" value="Unassembled WGS sequence"/>
</dbReference>
<reference evidence="2 3" key="1">
    <citation type="submission" date="2014-03" db="EMBL/GenBank/DDBJ databases">
        <title>Draft Genome Sequences of Four Burkholderia Strains.</title>
        <authorList>
            <person name="Liu X.Y."/>
            <person name="Li C.X."/>
            <person name="Xu J.H."/>
        </authorList>
    </citation>
    <scope>NUCLEOTIDE SEQUENCE [LARGE SCALE GENOMIC DNA]</scope>
    <source>
        <strain evidence="2 3">DSM 50014</strain>
    </source>
</reference>
<accession>A0A069PV08</accession>
<dbReference type="AlphaFoldDB" id="A0A069PV08"/>
<sequence length="187" mass="20273">MLDNLKTLHDAIVGGLRDAVAGMDFIDAYPKLGRKIPTPCIVIELSEMEPGHDPGTGQTSLIGRFQARAIVDPMADEAELGVRELAARIAQAIHAQTWELPVTPAKLVQIAEDPFRPHLDTYLVWLVEWTHEFDLGDMMPPFPPGGSAVVWGVEPEIGGEHASAYWDPAQDPQDTLQGIGASEGDST</sequence>
<evidence type="ECO:0000313" key="3">
    <source>
        <dbReference type="Proteomes" id="UP000027466"/>
    </source>
</evidence>
<gene>
    <name evidence="2" type="ORF">BG61_20715</name>
</gene>
<evidence type="ECO:0000313" key="2">
    <source>
        <dbReference type="EMBL" id="KDR41136.1"/>
    </source>
</evidence>
<evidence type="ECO:0000256" key="1">
    <source>
        <dbReference type="SAM" id="MobiDB-lite"/>
    </source>
</evidence>
<evidence type="ECO:0008006" key="4">
    <source>
        <dbReference type="Google" id="ProtNLM"/>
    </source>
</evidence>
<feature type="region of interest" description="Disordered" evidence="1">
    <location>
        <begin position="166"/>
        <end position="187"/>
    </location>
</feature>
<protein>
    <recommendedName>
        <fullName evidence="4">Phage protein</fullName>
    </recommendedName>
</protein>
<keyword evidence="3" id="KW-1185">Reference proteome</keyword>
<comment type="caution">
    <text evidence="2">The sequence shown here is derived from an EMBL/GenBank/DDBJ whole genome shotgun (WGS) entry which is preliminary data.</text>
</comment>
<proteinExistence type="predicted"/>
<organism evidence="2 3">
    <name type="scientific">Caballeronia glathei</name>
    <dbReference type="NCBI Taxonomy" id="60547"/>
    <lineage>
        <taxon>Bacteria</taxon>
        <taxon>Pseudomonadati</taxon>
        <taxon>Pseudomonadota</taxon>
        <taxon>Betaproteobacteria</taxon>
        <taxon>Burkholderiales</taxon>
        <taxon>Burkholderiaceae</taxon>
        <taxon>Caballeronia</taxon>
    </lineage>
</organism>
<name>A0A069PV08_9BURK</name>